<dbReference type="PANTHER" id="PTHR32194:SF0">
    <property type="entry name" value="ATP-DEPENDENT PROTEASE SUBUNIT HSLV"/>
    <property type="match status" value="1"/>
</dbReference>
<keyword evidence="6" id="KW-1185">Reference proteome</keyword>
<comment type="subunit">
    <text evidence="4">The 26S proteasome consists of a 20S proteasome core and two 19S regulatory subunits. The 20S proteasome core is composed of 28 subunits that are arranged in four stacked rings, resulting in a barrel-shaped structure. The two end rings are each formed by seven alpha subunits, and the two central rings are each formed by seven beta subunits. The catalytic chamber with the active sites is on the inside of the barrel.</text>
</comment>
<name>A0A9E7KAZ7_9LILI</name>
<dbReference type="GO" id="GO:0005839">
    <property type="term" value="C:proteasome core complex"/>
    <property type="evidence" value="ECO:0007669"/>
    <property type="project" value="InterPro"/>
</dbReference>
<evidence type="ECO:0000256" key="1">
    <source>
        <dbReference type="ARBA" id="ARBA00022490"/>
    </source>
</evidence>
<dbReference type="Gene3D" id="3.60.20.10">
    <property type="entry name" value="Glutamine Phosphoribosylpyrophosphate, subunit 1, domain 1"/>
    <property type="match status" value="1"/>
</dbReference>
<dbReference type="EMBL" id="CP097508">
    <property type="protein sequence ID" value="URE10851.1"/>
    <property type="molecule type" value="Genomic_DNA"/>
</dbReference>
<reference evidence="5" key="1">
    <citation type="submission" date="2022-05" db="EMBL/GenBank/DDBJ databases">
        <title>The Musa troglodytarum L. genome provides insights into the mechanism of non-climacteric behaviour and enrichment of carotenoids.</title>
        <authorList>
            <person name="Wang J."/>
        </authorList>
    </citation>
    <scope>NUCLEOTIDE SEQUENCE</scope>
    <source>
        <tissue evidence="5">Leaf</tissue>
    </source>
</reference>
<dbReference type="InterPro" id="IPR001353">
    <property type="entry name" value="Proteasome_sua/b"/>
</dbReference>
<keyword evidence="3" id="KW-0378">Hydrolase</keyword>
<gene>
    <name evidence="5" type="ORF">MUK42_36452</name>
</gene>
<dbReference type="InterPro" id="IPR023333">
    <property type="entry name" value="Proteasome_suB-type"/>
</dbReference>
<dbReference type="Proteomes" id="UP001055439">
    <property type="component" value="Chromosome 6"/>
</dbReference>
<dbReference type="OrthoDB" id="7854943at2759"/>
<dbReference type="AlphaFoldDB" id="A0A9E7KAZ7"/>
<accession>A0A9E7KAZ7</accession>
<dbReference type="Pfam" id="PF00227">
    <property type="entry name" value="Proteasome"/>
    <property type="match status" value="1"/>
</dbReference>
<dbReference type="GO" id="GO:0005737">
    <property type="term" value="C:cytoplasm"/>
    <property type="evidence" value="ECO:0007669"/>
    <property type="project" value="TreeGrafter"/>
</dbReference>
<dbReference type="PANTHER" id="PTHR32194">
    <property type="entry name" value="METALLOPROTEASE TLDD"/>
    <property type="match status" value="1"/>
</dbReference>
<keyword evidence="1" id="KW-0963">Cytoplasm</keyword>
<evidence type="ECO:0000256" key="2">
    <source>
        <dbReference type="ARBA" id="ARBA00022670"/>
    </source>
</evidence>
<evidence type="ECO:0000256" key="3">
    <source>
        <dbReference type="ARBA" id="ARBA00022801"/>
    </source>
</evidence>
<evidence type="ECO:0000256" key="4">
    <source>
        <dbReference type="ARBA" id="ARBA00026071"/>
    </source>
</evidence>
<sequence length="185" mass="20527">MDLDLSAPRSMETTIIGCNLCWRYRPRSRFEDEHGLPIPRSSVTRSDISSTHLGQPATVKVSANFVSLLSYQNQCIYAVLNIYRMGVIIGGWDKYEGGQIYSVPLSGTLLKQPFAIGRSGSSYLCGFFDQAWKEGMSKDEAGINADGVTKNFYTGDSLPPWHEELEPRKPLLDILSPSSPEPMST</sequence>
<dbReference type="GO" id="GO:0008233">
    <property type="term" value="F:peptidase activity"/>
    <property type="evidence" value="ECO:0007669"/>
    <property type="project" value="UniProtKB-KW"/>
</dbReference>
<proteinExistence type="predicted"/>
<keyword evidence="2" id="KW-0645">Protease</keyword>
<dbReference type="SUPFAM" id="SSF56235">
    <property type="entry name" value="N-terminal nucleophile aminohydrolases (Ntn hydrolases)"/>
    <property type="match status" value="1"/>
</dbReference>
<evidence type="ECO:0000313" key="5">
    <source>
        <dbReference type="EMBL" id="URE10851.1"/>
    </source>
</evidence>
<dbReference type="InterPro" id="IPR029055">
    <property type="entry name" value="Ntn_hydrolases_N"/>
</dbReference>
<dbReference type="GO" id="GO:0051603">
    <property type="term" value="P:proteolysis involved in protein catabolic process"/>
    <property type="evidence" value="ECO:0007669"/>
    <property type="project" value="InterPro"/>
</dbReference>
<organism evidence="5 6">
    <name type="scientific">Musa troglodytarum</name>
    <name type="common">fe'i banana</name>
    <dbReference type="NCBI Taxonomy" id="320322"/>
    <lineage>
        <taxon>Eukaryota</taxon>
        <taxon>Viridiplantae</taxon>
        <taxon>Streptophyta</taxon>
        <taxon>Embryophyta</taxon>
        <taxon>Tracheophyta</taxon>
        <taxon>Spermatophyta</taxon>
        <taxon>Magnoliopsida</taxon>
        <taxon>Liliopsida</taxon>
        <taxon>Zingiberales</taxon>
        <taxon>Musaceae</taxon>
        <taxon>Musa</taxon>
    </lineage>
</organism>
<protein>
    <submittedName>
        <fullName evidence="5">Uncharacterized protein</fullName>
    </submittedName>
</protein>
<evidence type="ECO:0000313" key="6">
    <source>
        <dbReference type="Proteomes" id="UP001055439"/>
    </source>
</evidence>